<dbReference type="OrthoDB" id="8906854at2"/>
<dbReference type="STRING" id="1715989.NITINOP_2610"/>
<accession>A0A0S4KWN8</accession>
<dbReference type="RefSeq" id="WP_062486165.1">
    <property type="nucleotide sequence ID" value="NZ_LN885086.1"/>
</dbReference>
<sequence length="493" mass="51561">MRQGGELCTVLSIVILVGFLGGCGSGDSVSASASGSGSGSASASGTVTGFGSLFVNGKRFETEGASVMVDGQAVPSCTVSRSNTCGLQVGMTVKVAGSFDGPSYRATAIVQEDMLEGPITSKSQETSTSGTLTVLGQTVIVDETTRFDSGINLDALNVGDLIEVNGFVKADGEIVATFIERKSGTGCGRDGCELKGFVTNHDHATMRFQIGGLTIVYDRDGIPPDTVIQDLPSPSGNNWNGLFVEVKGTRIEGTTLHAMKVERERERIGSADDVDSFEIEGLVTQAGTASGQTIEFMIGTTTVRTTANTEFRGGTIDEIVVGAKLSAEGRVVNGVLIAKQVKFHESVRLEGDASVSGNTLTLAGLPGVTVIVNSRTELRDGGDRLSIHDMDGRHVRIRGRVAGGSSVIATRIQRRSPDSDIVLQGPVQAINGDDIVILGVTVDTGTINRFESVSGSSVSRSSFLAEVSVNSIVKVKGERRGAIVFWDEAELED</sequence>
<dbReference type="PROSITE" id="PS51257">
    <property type="entry name" value="PROKAR_LIPOPROTEIN"/>
    <property type="match status" value="1"/>
</dbReference>
<feature type="domain" description="DUF5666" evidence="1">
    <location>
        <begin position="45"/>
        <end position="109"/>
    </location>
</feature>
<evidence type="ECO:0000259" key="1">
    <source>
        <dbReference type="Pfam" id="PF18914"/>
    </source>
</evidence>
<evidence type="ECO:0000313" key="3">
    <source>
        <dbReference type="Proteomes" id="UP000066284"/>
    </source>
</evidence>
<organism evidence="2 3">
    <name type="scientific">Candidatus Nitrospira inopinata</name>
    <dbReference type="NCBI Taxonomy" id="1715989"/>
    <lineage>
        <taxon>Bacteria</taxon>
        <taxon>Pseudomonadati</taxon>
        <taxon>Nitrospirota</taxon>
        <taxon>Nitrospiria</taxon>
        <taxon>Nitrospirales</taxon>
        <taxon>Nitrospiraceae</taxon>
        <taxon>Nitrospira</taxon>
    </lineage>
</organism>
<feature type="domain" description="DUF5666" evidence="1">
    <location>
        <begin position="354"/>
        <end position="413"/>
    </location>
</feature>
<protein>
    <recommendedName>
        <fullName evidence="1">DUF5666 domain-containing protein</fullName>
    </recommendedName>
</protein>
<dbReference type="AlphaFoldDB" id="A0A0S4KWN8"/>
<feature type="domain" description="DUF5666" evidence="1">
    <location>
        <begin position="424"/>
        <end position="480"/>
    </location>
</feature>
<dbReference type="EMBL" id="LN885086">
    <property type="protein sequence ID" value="CUQ67582.1"/>
    <property type="molecule type" value="Genomic_DNA"/>
</dbReference>
<reference evidence="3" key="1">
    <citation type="submission" date="2015-09" db="EMBL/GenBank/DDBJ databases">
        <authorList>
            <person name="Daims H."/>
        </authorList>
    </citation>
    <scope>NUCLEOTIDE SEQUENCE [LARGE SCALE GENOMIC DNA]</scope>
</reference>
<evidence type="ECO:0000313" key="2">
    <source>
        <dbReference type="EMBL" id="CUQ67582.1"/>
    </source>
</evidence>
<keyword evidence="3" id="KW-1185">Reference proteome</keyword>
<dbReference type="Proteomes" id="UP000066284">
    <property type="component" value="Chromosome 1"/>
</dbReference>
<gene>
    <name evidence="2" type="ORF">NITINOP_2610</name>
</gene>
<dbReference type="KEGG" id="nio:NITINOP_2610"/>
<dbReference type="InterPro" id="IPR043724">
    <property type="entry name" value="DUF5666"/>
</dbReference>
<dbReference type="Pfam" id="PF18914">
    <property type="entry name" value="DUF5666"/>
    <property type="match status" value="5"/>
</dbReference>
<feature type="domain" description="DUF5666" evidence="1">
    <location>
        <begin position="116"/>
        <end position="180"/>
    </location>
</feature>
<proteinExistence type="predicted"/>
<feature type="domain" description="DUF5666" evidence="1">
    <location>
        <begin position="280"/>
        <end position="342"/>
    </location>
</feature>
<name>A0A0S4KWN8_9BACT</name>